<dbReference type="PROSITE" id="PS51892">
    <property type="entry name" value="SUBTILASE"/>
    <property type="match status" value="1"/>
</dbReference>
<evidence type="ECO:0000256" key="1">
    <source>
        <dbReference type="ARBA" id="ARBA00011073"/>
    </source>
</evidence>
<feature type="active site" description="Charge relay system" evidence="5">
    <location>
        <position position="330"/>
    </location>
</feature>
<organism evidence="8 9">
    <name type="scientific">Piromyces finnis</name>
    <dbReference type="NCBI Taxonomy" id="1754191"/>
    <lineage>
        <taxon>Eukaryota</taxon>
        <taxon>Fungi</taxon>
        <taxon>Fungi incertae sedis</taxon>
        <taxon>Chytridiomycota</taxon>
        <taxon>Chytridiomycota incertae sedis</taxon>
        <taxon>Neocallimastigomycetes</taxon>
        <taxon>Neocallimastigales</taxon>
        <taxon>Neocallimastigaceae</taxon>
        <taxon>Piromyces</taxon>
    </lineage>
</organism>
<dbReference type="Gene3D" id="3.40.50.200">
    <property type="entry name" value="Peptidase S8/S53 domain"/>
    <property type="match status" value="1"/>
</dbReference>
<evidence type="ECO:0000259" key="7">
    <source>
        <dbReference type="Pfam" id="PF00082"/>
    </source>
</evidence>
<comment type="similarity">
    <text evidence="1 5">Belongs to the peptidase S8 family.</text>
</comment>
<dbReference type="GO" id="GO:0004252">
    <property type="term" value="F:serine-type endopeptidase activity"/>
    <property type="evidence" value="ECO:0007669"/>
    <property type="project" value="UniProtKB-UniRule"/>
</dbReference>
<feature type="signal peptide" evidence="6">
    <location>
        <begin position="1"/>
        <end position="20"/>
    </location>
</feature>
<evidence type="ECO:0000313" key="9">
    <source>
        <dbReference type="Proteomes" id="UP000193719"/>
    </source>
</evidence>
<dbReference type="SUPFAM" id="SSF52743">
    <property type="entry name" value="Subtilisin-like"/>
    <property type="match status" value="1"/>
</dbReference>
<dbReference type="PRINTS" id="PR00723">
    <property type="entry name" value="SUBTILISIN"/>
</dbReference>
<dbReference type="EMBL" id="MCFH01000059">
    <property type="protein sequence ID" value="ORX42857.1"/>
    <property type="molecule type" value="Genomic_DNA"/>
</dbReference>
<dbReference type="STRING" id="1754191.A0A1Y1UXK7"/>
<dbReference type="AlphaFoldDB" id="A0A1Y1UXK7"/>
<name>A0A1Y1UXK7_9FUNG</name>
<dbReference type="PANTHER" id="PTHR43806">
    <property type="entry name" value="PEPTIDASE S8"/>
    <property type="match status" value="1"/>
</dbReference>
<feature type="active site" description="Charge relay system" evidence="5">
    <location>
        <position position="137"/>
    </location>
</feature>
<comment type="caution">
    <text evidence="8">The sequence shown here is derived from an EMBL/GenBank/DDBJ whole genome shotgun (WGS) entry which is preliminary data.</text>
</comment>
<dbReference type="GO" id="GO:0005615">
    <property type="term" value="C:extracellular space"/>
    <property type="evidence" value="ECO:0007669"/>
    <property type="project" value="TreeGrafter"/>
</dbReference>
<dbReference type="PROSITE" id="PS00136">
    <property type="entry name" value="SUBTILASE_ASP"/>
    <property type="match status" value="1"/>
</dbReference>
<evidence type="ECO:0000256" key="6">
    <source>
        <dbReference type="SAM" id="SignalP"/>
    </source>
</evidence>
<keyword evidence="2 5" id="KW-0645">Protease</keyword>
<keyword evidence="6" id="KW-0732">Signal</keyword>
<evidence type="ECO:0000313" key="8">
    <source>
        <dbReference type="EMBL" id="ORX42857.1"/>
    </source>
</evidence>
<reference evidence="8 9" key="2">
    <citation type="submission" date="2016-08" db="EMBL/GenBank/DDBJ databases">
        <title>Pervasive Adenine N6-methylation of Active Genes in Fungi.</title>
        <authorList>
            <consortium name="DOE Joint Genome Institute"/>
            <person name="Mondo S.J."/>
            <person name="Dannebaum R.O."/>
            <person name="Kuo R.C."/>
            <person name="Labutti K."/>
            <person name="Haridas S."/>
            <person name="Kuo A."/>
            <person name="Salamov A."/>
            <person name="Ahrendt S.R."/>
            <person name="Lipzen A."/>
            <person name="Sullivan W."/>
            <person name="Andreopoulos W.B."/>
            <person name="Clum A."/>
            <person name="Lindquist E."/>
            <person name="Daum C."/>
            <person name="Ramamoorthy G.K."/>
            <person name="Gryganskyi A."/>
            <person name="Culley D."/>
            <person name="Magnuson J.K."/>
            <person name="James T.Y."/>
            <person name="O'Malley M.A."/>
            <person name="Stajich J.E."/>
            <person name="Spatafora J.W."/>
            <person name="Visel A."/>
            <person name="Grigoriev I.V."/>
        </authorList>
    </citation>
    <scope>NUCLEOTIDE SEQUENCE [LARGE SCALE GENOMIC DNA]</scope>
    <source>
        <strain evidence="9">finn</strain>
    </source>
</reference>
<feature type="domain" description="Peptidase S8/S53" evidence="7">
    <location>
        <begin position="76"/>
        <end position="357"/>
    </location>
</feature>
<keyword evidence="9" id="KW-1185">Reference proteome</keyword>
<proteinExistence type="inferred from homology"/>
<evidence type="ECO:0000256" key="5">
    <source>
        <dbReference type="PROSITE-ProRule" id="PRU01240"/>
    </source>
</evidence>
<keyword evidence="4 5" id="KW-0720">Serine protease</keyword>
<accession>A0A1Y1UXK7</accession>
<feature type="active site" description="Charge relay system" evidence="5">
    <location>
        <position position="85"/>
    </location>
</feature>
<dbReference type="InterPro" id="IPR023827">
    <property type="entry name" value="Peptidase_S8_Asp-AS"/>
</dbReference>
<dbReference type="InterPro" id="IPR036852">
    <property type="entry name" value="Peptidase_S8/S53_dom_sf"/>
</dbReference>
<dbReference type="GO" id="GO:0006508">
    <property type="term" value="P:proteolysis"/>
    <property type="evidence" value="ECO:0007669"/>
    <property type="project" value="UniProtKB-KW"/>
</dbReference>
<evidence type="ECO:0000256" key="2">
    <source>
        <dbReference type="ARBA" id="ARBA00022670"/>
    </source>
</evidence>
<sequence>MHFYFIWLLILIIYIDSIFSKKTIYKIKNIKRETGWHQVQIRNNADLHLSLLSQGIYNDQLANKYDTNFYYPLSAGKDIDIVIIDTGFNFNHSEFSNKHERKVKCAVTIIDGEYHPPESETKCSTSDPTLVAQNYYHGEYVTDAASGLIHGVASKANVYGVAFHTVNYNNAIAGLEYVRDHLIRPHKTVVNLSFGNYYAIEEKVKIKMDVINKMKNVILEIIEKGTIVVAAGGNENINSFDVEKNKQSLPCSIEGVLCVGSIDNIGINETMQWKVLERDMETKMMNTTHYRKVWWSNYGRVVDIYGPGYIHVEINDKDGRNIDKVVYGTSFTTPVITGVIATIMSEHKEIKFTAKSMIAFLQKMGLKDKIQGIPGDYPNYFINNGKHIVYSGDNIYYGCGIQAGNKGCSHDKCCSADGKCTRDRNLCKSSHGCQTSYRECEID</sequence>
<dbReference type="InterPro" id="IPR015500">
    <property type="entry name" value="Peptidase_S8_subtilisin-rel"/>
</dbReference>
<keyword evidence="3 5" id="KW-0378">Hydrolase</keyword>
<protein>
    <submittedName>
        <fullName evidence="8">Subtilisin-like protein</fullName>
    </submittedName>
</protein>
<evidence type="ECO:0000256" key="4">
    <source>
        <dbReference type="ARBA" id="ARBA00022825"/>
    </source>
</evidence>
<dbReference type="Proteomes" id="UP000193719">
    <property type="component" value="Unassembled WGS sequence"/>
</dbReference>
<dbReference type="InterPro" id="IPR050131">
    <property type="entry name" value="Peptidase_S8_subtilisin-like"/>
</dbReference>
<reference evidence="8 9" key="1">
    <citation type="submission" date="2016-08" db="EMBL/GenBank/DDBJ databases">
        <title>Genomes of anaerobic fungi encode conserved fungal cellulosomes for biomass hydrolysis.</title>
        <authorList>
            <consortium name="DOE Joint Genome Institute"/>
            <person name="Haitjema C.H."/>
            <person name="Gilmore S.P."/>
            <person name="Henske J.K."/>
            <person name="Solomon K.V."/>
            <person name="De Groot R."/>
            <person name="Kuo A."/>
            <person name="Mondo S.J."/>
            <person name="Salamov A.A."/>
            <person name="Labutti K."/>
            <person name="Zhao Z."/>
            <person name="Chiniquy J."/>
            <person name="Barry K."/>
            <person name="Brewer H.M."/>
            <person name="Purvine S.O."/>
            <person name="Wright A.T."/>
            <person name="Boxma B."/>
            <person name="Van Alen T."/>
            <person name="Hackstein J.H."/>
            <person name="Baker S.E."/>
            <person name="Grigoriev I.V."/>
            <person name="O'Malley M.A."/>
        </authorList>
    </citation>
    <scope>NUCLEOTIDE SEQUENCE [LARGE SCALE GENOMIC DNA]</scope>
    <source>
        <strain evidence="9">finn</strain>
    </source>
</reference>
<dbReference type="Pfam" id="PF00082">
    <property type="entry name" value="Peptidase_S8"/>
    <property type="match status" value="1"/>
</dbReference>
<gene>
    <name evidence="8" type="ORF">BCR36DRAFT_361894</name>
</gene>
<dbReference type="OrthoDB" id="206201at2759"/>
<evidence type="ECO:0000256" key="3">
    <source>
        <dbReference type="ARBA" id="ARBA00022801"/>
    </source>
</evidence>
<feature type="chain" id="PRO_5013005464" evidence="6">
    <location>
        <begin position="21"/>
        <end position="443"/>
    </location>
</feature>
<dbReference type="InterPro" id="IPR000209">
    <property type="entry name" value="Peptidase_S8/S53_dom"/>
</dbReference>
<dbReference type="PANTHER" id="PTHR43806:SF11">
    <property type="entry name" value="CEREVISIN-RELATED"/>
    <property type="match status" value="1"/>
</dbReference>